<organism evidence="1 2">
    <name type="scientific">Capnocytophaga bilenii</name>
    <dbReference type="NCBI Taxonomy" id="2819369"/>
    <lineage>
        <taxon>Bacteria</taxon>
        <taxon>Pseudomonadati</taxon>
        <taxon>Bacteroidota</taxon>
        <taxon>Flavobacteriia</taxon>
        <taxon>Flavobacteriales</taxon>
        <taxon>Flavobacteriaceae</taxon>
        <taxon>Capnocytophaga</taxon>
    </lineage>
</organism>
<sequence>MKKKLLFIAPDYYDFDKVVLDGLLAYSGYEVMSLTSNFKYRYKNFTEKIYNFFLKTFLRKNLKRERTERYILEKLDQAESYDVLLVNAPYLLTPHQLDIALKKSKQSIVIFWDSIKKIPMQEDYINKFDVVYSFEPEDCKRYGLKKITNFYFSEEKSLSQCYDVCYLATYDDRIGVAERIFDYFKTHSIKAKGRIFVSKAHKKVPLLPQNIEVVTSIMPFTTAYKYYLDSKIILDIAHPHQKGLSFRPYEAIGFRKKLITTNKDIRNYDFYNPHNIFVIDDVNDFVIPETFFNTDYCELPSALKEKYHIKNWIKHILDDEH</sequence>
<accession>A0ABS3PXH3</accession>
<proteinExistence type="predicted"/>
<comment type="caution">
    <text evidence="1">The sequence shown here is derived from an EMBL/GenBank/DDBJ whole genome shotgun (WGS) entry which is preliminary data.</text>
</comment>
<keyword evidence="2" id="KW-1185">Reference proteome</keyword>
<evidence type="ECO:0000313" key="1">
    <source>
        <dbReference type="EMBL" id="MBO1884016.1"/>
    </source>
</evidence>
<protein>
    <submittedName>
        <fullName evidence="1">Lipopolysaccharide core biosynthesis protein rfaS</fullName>
    </submittedName>
</protein>
<dbReference type="RefSeq" id="WP_009414937.1">
    <property type="nucleotide sequence ID" value="NZ_JAGDYP010000004.1"/>
</dbReference>
<gene>
    <name evidence="1" type="ORF">J4N46_06230</name>
</gene>
<evidence type="ECO:0000313" key="2">
    <source>
        <dbReference type="Proteomes" id="UP000681610"/>
    </source>
</evidence>
<dbReference type="EMBL" id="JAGDYP010000004">
    <property type="protein sequence ID" value="MBO1884016.1"/>
    <property type="molecule type" value="Genomic_DNA"/>
</dbReference>
<reference evidence="1 2" key="1">
    <citation type="submission" date="2021-03" db="EMBL/GenBank/DDBJ databases">
        <title>Isolation and description of Capnocytophaga bilenii sp. nov., a novel Capnocytophaga species, isolated from a gingivitis subject.</title>
        <authorList>
            <person name="Antezack A."/>
            <person name="Monnet-Corti V."/>
            <person name="La Scola B."/>
        </authorList>
    </citation>
    <scope>NUCLEOTIDE SEQUENCE [LARGE SCALE GENOMIC DNA]</scope>
    <source>
        <strain evidence="1 2">Marseille-Q4570</strain>
    </source>
</reference>
<dbReference type="Proteomes" id="UP000681610">
    <property type="component" value="Unassembled WGS sequence"/>
</dbReference>
<name>A0ABS3PXH3_9FLAO</name>